<protein>
    <submittedName>
        <fullName evidence="11">Alpha-galactosidase</fullName>
    </submittedName>
</protein>
<dbReference type="Pfam" id="PF11975">
    <property type="entry name" value="Glyco_hydro_4C"/>
    <property type="match status" value="1"/>
</dbReference>
<keyword evidence="4 9" id="KW-0378">Hydrolase</keyword>
<evidence type="ECO:0000256" key="9">
    <source>
        <dbReference type="RuleBase" id="RU361152"/>
    </source>
</evidence>
<keyword evidence="7" id="KW-0119">Carbohydrate metabolism</keyword>
<accession>A0ABY2WP26</accession>
<dbReference type="EMBL" id="VCNI01000001">
    <property type="protein sequence ID" value="TMU56510.1"/>
    <property type="molecule type" value="Genomic_DNA"/>
</dbReference>
<evidence type="ECO:0000259" key="10">
    <source>
        <dbReference type="Pfam" id="PF11975"/>
    </source>
</evidence>
<reference evidence="11 12" key="1">
    <citation type="submission" date="2019-05" db="EMBL/GenBank/DDBJ databases">
        <title>Flagellimonas sp. AsT0115, sp. nov., isolated from a marine red algae, Asparagopsis taxiformis.</title>
        <authorList>
            <person name="Kim J."/>
            <person name="Jeong S.E."/>
            <person name="Jeon C.O."/>
        </authorList>
    </citation>
    <scope>NUCLEOTIDE SEQUENCE [LARGE SCALE GENOMIC DNA]</scope>
    <source>
        <strain evidence="11 12">AsT0115</strain>
    </source>
</reference>
<evidence type="ECO:0000256" key="7">
    <source>
        <dbReference type="ARBA" id="ARBA00023277"/>
    </source>
</evidence>
<organism evidence="11 12">
    <name type="scientific">Flagellimonas algicola</name>
    <dbReference type="NCBI Taxonomy" id="2583815"/>
    <lineage>
        <taxon>Bacteria</taxon>
        <taxon>Pseudomonadati</taxon>
        <taxon>Bacteroidota</taxon>
        <taxon>Flavobacteriia</taxon>
        <taxon>Flavobacteriales</taxon>
        <taxon>Flavobacteriaceae</taxon>
        <taxon>Flagellimonas</taxon>
    </lineage>
</organism>
<evidence type="ECO:0000256" key="6">
    <source>
        <dbReference type="ARBA" id="ARBA00023211"/>
    </source>
</evidence>
<comment type="caution">
    <text evidence="11">The sequence shown here is derived from an EMBL/GenBank/DDBJ whole genome shotgun (WGS) entry which is preliminary data.</text>
</comment>
<dbReference type="RefSeq" id="WP_138833037.1">
    <property type="nucleotide sequence ID" value="NZ_VCNI01000001.1"/>
</dbReference>
<evidence type="ECO:0000256" key="1">
    <source>
        <dbReference type="ARBA" id="ARBA00001936"/>
    </source>
</evidence>
<evidence type="ECO:0000313" key="12">
    <source>
        <dbReference type="Proteomes" id="UP000751614"/>
    </source>
</evidence>
<dbReference type="InterPro" id="IPR036291">
    <property type="entry name" value="NAD(P)-bd_dom_sf"/>
</dbReference>
<gene>
    <name evidence="11" type="ORF">FGG15_02925</name>
</gene>
<dbReference type="Gene3D" id="3.90.1820.10">
    <property type="entry name" value="AglA-like glucosidase"/>
    <property type="match status" value="1"/>
</dbReference>
<feature type="domain" description="Glycosyl hydrolase family 4 C-terminal" evidence="10">
    <location>
        <begin position="196"/>
        <end position="432"/>
    </location>
</feature>
<dbReference type="SUPFAM" id="SSF51735">
    <property type="entry name" value="NAD(P)-binding Rossmann-fold domains"/>
    <property type="match status" value="1"/>
</dbReference>
<evidence type="ECO:0000256" key="3">
    <source>
        <dbReference type="ARBA" id="ARBA00022723"/>
    </source>
</evidence>
<comment type="cofactor">
    <cofactor evidence="9">
        <name>NAD(+)</name>
        <dbReference type="ChEBI" id="CHEBI:57540"/>
    </cofactor>
    <text evidence="9">Binds 1 NAD(+) per subunit.</text>
</comment>
<evidence type="ECO:0000256" key="5">
    <source>
        <dbReference type="ARBA" id="ARBA00023027"/>
    </source>
</evidence>
<dbReference type="InterPro" id="IPR001088">
    <property type="entry name" value="Glyco_hydro_4"/>
</dbReference>
<dbReference type="InterPro" id="IPR053715">
    <property type="entry name" value="GH4_Enzyme_sf"/>
</dbReference>
<keyword evidence="12" id="KW-1185">Reference proteome</keyword>
<sequence>MIKITYIGAGSIQFGPIIVQDILMSDVLTANDLEIHLMDIERSHLDHVVEHGTYVSQKLSRNVKIIATTDRDAAIKDAHFVICALEKDRNVYWSQDFHVPRKYGFKQVYGENGGVGSLFHALRNIKVIMELAHSMEKLCPNATLLNFSNPEHKICEAVTRLTSIQTVGLCHGVFMGREQLSQLLDIPLEDLQTKACGINHFTWFQEVKQKSSGEDLYPKLTEIEQQGDWLAQWHEIALGRILFRRFGQWPSPASNHYGEYLRWAEEFVIPQLQFFYDPAEGHPWENNQIPEGVYTVDRVDYEREWTKDWSKKLLPVGSTEEIQLENEDGSFKSSGEIATLIMESIISDKKQWLEAVNMPNRGAIPNLPDELVVEAPAYVDASGIKLVPMEPIPEGIAATIRLHASIHQLLVEAYQEKSKDKLLQAILLEPTVNSYRNAVDMCNEMLALQKEVLPEIN</sequence>
<dbReference type="InterPro" id="IPR022616">
    <property type="entry name" value="Glyco_hydro_4_C"/>
</dbReference>
<comment type="similarity">
    <text evidence="2 9">Belongs to the glycosyl hydrolase 4 family.</text>
</comment>
<comment type="cofactor">
    <cofactor evidence="1">
        <name>Mn(2+)</name>
        <dbReference type="ChEBI" id="CHEBI:29035"/>
    </cofactor>
</comment>
<keyword evidence="6" id="KW-0464">Manganese</keyword>
<evidence type="ECO:0000256" key="8">
    <source>
        <dbReference type="ARBA" id="ARBA00023295"/>
    </source>
</evidence>
<keyword evidence="5 9" id="KW-0520">NAD</keyword>
<dbReference type="PANTHER" id="PTHR32092">
    <property type="entry name" value="6-PHOSPHO-BETA-GLUCOSIDASE-RELATED"/>
    <property type="match status" value="1"/>
</dbReference>
<dbReference type="Pfam" id="PF02056">
    <property type="entry name" value="Glyco_hydro_4"/>
    <property type="match status" value="1"/>
</dbReference>
<keyword evidence="8 9" id="KW-0326">Glycosidase</keyword>
<proteinExistence type="inferred from homology"/>
<keyword evidence="3" id="KW-0479">Metal-binding</keyword>
<evidence type="ECO:0000256" key="2">
    <source>
        <dbReference type="ARBA" id="ARBA00010141"/>
    </source>
</evidence>
<dbReference type="SUPFAM" id="SSF56327">
    <property type="entry name" value="LDH C-terminal domain-like"/>
    <property type="match status" value="1"/>
</dbReference>
<name>A0ABY2WP26_9FLAO</name>
<evidence type="ECO:0000313" key="11">
    <source>
        <dbReference type="EMBL" id="TMU56510.1"/>
    </source>
</evidence>
<dbReference type="PRINTS" id="PR00732">
    <property type="entry name" value="GLHYDRLASE4"/>
</dbReference>
<dbReference type="PANTHER" id="PTHR32092:SF6">
    <property type="entry name" value="ALPHA-GALACTOSIDASE"/>
    <property type="match status" value="1"/>
</dbReference>
<evidence type="ECO:0000256" key="4">
    <source>
        <dbReference type="ARBA" id="ARBA00022801"/>
    </source>
</evidence>
<dbReference type="InterPro" id="IPR015955">
    <property type="entry name" value="Lactate_DH/Glyco_Ohase_4_C"/>
</dbReference>
<dbReference type="Proteomes" id="UP000751614">
    <property type="component" value="Unassembled WGS sequence"/>
</dbReference>